<evidence type="ECO:0000313" key="3">
    <source>
        <dbReference type="EMBL" id="PNV73644.1"/>
    </source>
</evidence>
<keyword evidence="1" id="KW-0472">Membrane</keyword>
<feature type="transmembrane region" description="Helical" evidence="1">
    <location>
        <begin position="166"/>
        <end position="188"/>
    </location>
</feature>
<dbReference type="Proteomes" id="UP000094669">
    <property type="component" value="Unassembled WGS sequence"/>
</dbReference>
<feature type="transmembrane region" description="Helical" evidence="1">
    <location>
        <begin position="25"/>
        <end position="45"/>
    </location>
</feature>
<feature type="transmembrane region" description="Helical" evidence="1">
    <location>
        <begin position="89"/>
        <end position="109"/>
    </location>
</feature>
<sequence>MTLLLFLLLFASALFFYKRSCKNAICKAFICLSFAFSLWSLFLYLSTVSLDSTLRSFIVPVVPIPILFTPLLLNYITLNYTKPYEPTPLPPYVLVLHLSMLLLFSWLAFEGYTWPMAFDGKSEYFREGLFFYIACGYLYVSAIACLFVIVYTMITGGYLVRLHSIYMFTGILLGCCVSSLFVIILPFWEIYQLPLAALGFLVFLWFSWIPATQYDLFNIELEDFGQDFRNPRFSSIIISANRFLLNRMNAKAFKAICDRLEEKRVEEVFERQANLMIEAGYSAQDLIGHVNRCSRDITRLFFR</sequence>
<proteinExistence type="predicted"/>
<name>A0ABX4YF37_9LEPT</name>
<dbReference type="InterPro" id="IPR031621">
    <property type="entry name" value="HisKA_7TM"/>
</dbReference>
<keyword evidence="1" id="KW-0812">Transmembrane</keyword>
<dbReference type="RefSeq" id="WP_010417963.1">
    <property type="nucleotide sequence ID" value="NZ_MCRM02000021.1"/>
</dbReference>
<feature type="transmembrane region" description="Helical" evidence="1">
    <location>
        <begin position="57"/>
        <end position="77"/>
    </location>
</feature>
<gene>
    <name evidence="3" type="ORF">BES34_016460</name>
</gene>
<dbReference type="Pfam" id="PF16927">
    <property type="entry name" value="HisKA_7TM"/>
    <property type="match status" value="1"/>
</dbReference>
<feature type="domain" description="Histidine kinase N-terminal 7TM region" evidence="2">
    <location>
        <begin position="3"/>
        <end position="219"/>
    </location>
</feature>
<reference evidence="3" key="1">
    <citation type="submission" date="2018-01" db="EMBL/GenBank/DDBJ databases">
        <title>Genomic characterization of Leptospira inadai serogroup Lyme isolated from captured rat in Brazil and comparative analysis with human reference strain.</title>
        <authorList>
            <person name="Moreno L.Z."/>
            <person name="Loureiro A.P."/>
            <person name="Miraglia F."/>
            <person name="Kremer F.S."/>
            <person name="Eslabao M.R."/>
            <person name="Dellagostin O.A."/>
            <person name="Lilenbaum W."/>
            <person name="Moreno A.M."/>
        </authorList>
    </citation>
    <scope>NUCLEOTIDE SEQUENCE [LARGE SCALE GENOMIC DNA]</scope>
    <source>
        <strain evidence="3">M34/99</strain>
    </source>
</reference>
<keyword evidence="4" id="KW-1185">Reference proteome</keyword>
<organism evidence="3 4">
    <name type="scientific">Leptospira inadai serovar Lyme</name>
    <dbReference type="NCBI Taxonomy" id="293084"/>
    <lineage>
        <taxon>Bacteria</taxon>
        <taxon>Pseudomonadati</taxon>
        <taxon>Spirochaetota</taxon>
        <taxon>Spirochaetia</taxon>
        <taxon>Leptospirales</taxon>
        <taxon>Leptospiraceae</taxon>
        <taxon>Leptospira</taxon>
    </lineage>
</organism>
<evidence type="ECO:0000259" key="2">
    <source>
        <dbReference type="Pfam" id="PF16927"/>
    </source>
</evidence>
<keyword evidence="1" id="KW-1133">Transmembrane helix</keyword>
<feature type="transmembrane region" description="Helical" evidence="1">
    <location>
        <begin position="195"/>
        <end position="211"/>
    </location>
</feature>
<dbReference type="EMBL" id="MCRM02000021">
    <property type="protein sequence ID" value="PNV73644.1"/>
    <property type="molecule type" value="Genomic_DNA"/>
</dbReference>
<accession>A0ABX4YF37</accession>
<protein>
    <recommendedName>
        <fullName evidence="2">Histidine kinase N-terminal 7TM region domain-containing protein</fullName>
    </recommendedName>
</protein>
<evidence type="ECO:0000313" key="4">
    <source>
        <dbReference type="Proteomes" id="UP000094669"/>
    </source>
</evidence>
<comment type="caution">
    <text evidence="3">The sequence shown here is derived from an EMBL/GenBank/DDBJ whole genome shotgun (WGS) entry which is preliminary data.</text>
</comment>
<evidence type="ECO:0000256" key="1">
    <source>
        <dbReference type="SAM" id="Phobius"/>
    </source>
</evidence>
<feature type="transmembrane region" description="Helical" evidence="1">
    <location>
        <begin position="129"/>
        <end position="154"/>
    </location>
</feature>